<reference evidence="1 2" key="1">
    <citation type="journal article" date="2022" name="Allergy">
        <title>Genome assembly and annotation of Periplaneta americana reveal a comprehensive cockroach allergen profile.</title>
        <authorList>
            <person name="Wang L."/>
            <person name="Xiong Q."/>
            <person name="Saelim N."/>
            <person name="Wang L."/>
            <person name="Nong W."/>
            <person name="Wan A.T."/>
            <person name="Shi M."/>
            <person name="Liu X."/>
            <person name="Cao Q."/>
            <person name="Hui J.H.L."/>
            <person name="Sookrung N."/>
            <person name="Leung T.F."/>
            <person name="Tungtrongchitr A."/>
            <person name="Tsui S.K.W."/>
        </authorList>
    </citation>
    <scope>NUCLEOTIDE SEQUENCE [LARGE SCALE GENOMIC DNA]</scope>
    <source>
        <strain evidence="1">PWHHKU_190912</strain>
    </source>
</reference>
<protein>
    <submittedName>
        <fullName evidence="1">Uncharacterized protein</fullName>
    </submittedName>
</protein>
<proteinExistence type="predicted"/>
<name>A0ABQ8TXY5_PERAM</name>
<organism evidence="1 2">
    <name type="scientific">Periplaneta americana</name>
    <name type="common">American cockroach</name>
    <name type="synonym">Blatta americana</name>
    <dbReference type="NCBI Taxonomy" id="6978"/>
    <lineage>
        <taxon>Eukaryota</taxon>
        <taxon>Metazoa</taxon>
        <taxon>Ecdysozoa</taxon>
        <taxon>Arthropoda</taxon>
        <taxon>Hexapoda</taxon>
        <taxon>Insecta</taxon>
        <taxon>Pterygota</taxon>
        <taxon>Neoptera</taxon>
        <taxon>Polyneoptera</taxon>
        <taxon>Dictyoptera</taxon>
        <taxon>Blattodea</taxon>
        <taxon>Blattoidea</taxon>
        <taxon>Blattidae</taxon>
        <taxon>Blattinae</taxon>
        <taxon>Periplaneta</taxon>
    </lineage>
</organism>
<accession>A0ABQ8TXY5</accession>
<gene>
    <name evidence="1" type="ORF">ANN_02447</name>
</gene>
<sequence>MAGLCEGGNEPPGSLKAVKTSRLGTADHLDMHHRPLGHVPLSAEDLARSNISTIETSRLGTADHLDMHHRPLEHVPLSAEDLARSNISTIVPAQFKSRAVNQSGVAGEGLVLVCEAEDHRETDTTEQHLESLTRRDTGPYCCSASNDFRQDEMIVYLTAKGYFGGGCDLEAALGQEMEDSCEEICINWVFWGSCGLEVALGQEMGDSCG</sequence>
<evidence type="ECO:0000313" key="1">
    <source>
        <dbReference type="EMBL" id="KAJ4451011.1"/>
    </source>
</evidence>
<dbReference type="InterPro" id="IPR036179">
    <property type="entry name" value="Ig-like_dom_sf"/>
</dbReference>
<evidence type="ECO:0000313" key="2">
    <source>
        <dbReference type="Proteomes" id="UP001148838"/>
    </source>
</evidence>
<dbReference type="Proteomes" id="UP001148838">
    <property type="component" value="Unassembled WGS sequence"/>
</dbReference>
<keyword evidence="2" id="KW-1185">Reference proteome</keyword>
<dbReference type="EMBL" id="JAJSOF020000001">
    <property type="protein sequence ID" value="KAJ4451011.1"/>
    <property type="molecule type" value="Genomic_DNA"/>
</dbReference>
<dbReference type="SUPFAM" id="SSF48726">
    <property type="entry name" value="Immunoglobulin"/>
    <property type="match status" value="1"/>
</dbReference>
<comment type="caution">
    <text evidence="1">The sequence shown here is derived from an EMBL/GenBank/DDBJ whole genome shotgun (WGS) entry which is preliminary data.</text>
</comment>